<dbReference type="PANTHER" id="PTHR43311">
    <property type="entry name" value="GLUTAMATE--TRNA LIGASE"/>
    <property type="match status" value="1"/>
</dbReference>
<dbReference type="Gene3D" id="1.10.10.350">
    <property type="match status" value="1"/>
</dbReference>
<dbReference type="InterPro" id="IPR008925">
    <property type="entry name" value="aa_tRNA-synth_I_cd-bd_sf"/>
</dbReference>
<dbReference type="EMBL" id="FQZL01000026">
    <property type="protein sequence ID" value="SHJ58082.1"/>
    <property type="molecule type" value="Genomic_DNA"/>
</dbReference>
<dbReference type="Pfam" id="PF00749">
    <property type="entry name" value="tRNA-synt_1c"/>
    <property type="match status" value="1"/>
</dbReference>
<dbReference type="Gene3D" id="3.40.50.620">
    <property type="entry name" value="HUPs"/>
    <property type="match status" value="1"/>
</dbReference>
<organism evidence="10 11">
    <name type="scientific">Dethiosulfatibacter aminovorans DSM 17477</name>
    <dbReference type="NCBI Taxonomy" id="1121476"/>
    <lineage>
        <taxon>Bacteria</taxon>
        <taxon>Bacillati</taxon>
        <taxon>Bacillota</taxon>
        <taxon>Tissierellia</taxon>
        <taxon>Dethiosulfatibacter</taxon>
    </lineage>
</organism>
<comment type="similarity">
    <text evidence="1 7">Belongs to the class-I aminoacyl-tRNA synthetase family. Glutamate--tRNA ligase type 1 subfamily.</text>
</comment>
<comment type="subcellular location">
    <subcellularLocation>
        <location evidence="7">Cytoplasm</location>
    </subcellularLocation>
</comment>
<dbReference type="InterPro" id="IPR014729">
    <property type="entry name" value="Rossmann-like_a/b/a_fold"/>
</dbReference>
<dbReference type="GO" id="GO:0006424">
    <property type="term" value="P:glutamyl-tRNA aminoacylation"/>
    <property type="evidence" value="ECO:0007669"/>
    <property type="project" value="UniProtKB-UniRule"/>
</dbReference>
<comment type="subunit">
    <text evidence="7">Monomer.</text>
</comment>
<dbReference type="Proteomes" id="UP000184052">
    <property type="component" value="Unassembled WGS sequence"/>
</dbReference>
<protein>
    <recommendedName>
        <fullName evidence="7">Glutamate--tRNA ligase</fullName>
        <ecNumber evidence="7">6.1.1.17</ecNumber>
    </recommendedName>
    <alternativeName>
        <fullName evidence="7">Glutamyl-tRNA synthetase</fullName>
        <shortName evidence="7">GluRS</shortName>
    </alternativeName>
</protein>
<evidence type="ECO:0000259" key="9">
    <source>
        <dbReference type="Pfam" id="PF19269"/>
    </source>
</evidence>
<dbReference type="RefSeq" id="WP_073050271.1">
    <property type="nucleotide sequence ID" value="NZ_FQZL01000026.1"/>
</dbReference>
<feature type="domain" description="Aminoacyl-tRNA synthetase class I anticodon-binding" evidence="9">
    <location>
        <begin position="340"/>
        <end position="487"/>
    </location>
</feature>
<keyword evidence="2 7" id="KW-0436">Ligase</keyword>
<dbReference type="FunFam" id="3.40.50.620:FF:000045">
    <property type="entry name" value="Glutamate--tRNA ligase, mitochondrial"/>
    <property type="match status" value="1"/>
</dbReference>
<dbReference type="AlphaFoldDB" id="A0A1M6KGT4"/>
<dbReference type="InterPro" id="IPR033910">
    <property type="entry name" value="GluRS_core"/>
</dbReference>
<sequence length="492" mass="56066">MSIRVRFAPSPTGYVHIGSLRTALYNYLFAKGQNGKYILRIEDTDRTRFVEGALENLIDSLTWAGITHDEGVFIEDGNIVQKGDFGPYIQSERLDIYKKYIDELVEKGHAYYCFCSKERLDEVREKQKEEGKTPMYDRYCLGLSKEGVQKRIDAGESYVIRLKVPEDTDITFMDAVRGEISINSSEIDDQVLIKSDGFPTYHFAVVIDDHLMGITHVVRGEEWLTSTPKQAVLYKFFGWDIPEFVHLPTVLNKDKKKLSKRQGDVAVSDFRKKGYLPEGLVNYLALVGWSPKDNKEIFTMDELIEAFSFDRVSNTGGVFDVDKLNWVNAHYIKEADNKVLLELALPYMIEKGYVTADEAEKKADMLELIVDTLKEKVHHASEIADHMGIFFGHEVVFENEEVIETLQQEHVERLLNAFKAKIEEAKTIDEEFASSIFKVLKNETGAKGKGLFMPIRAAVTGQMHGPDLGKTFVILGKILLLERIDYVMDALK</sequence>
<dbReference type="CDD" id="cd00808">
    <property type="entry name" value="GluRS_core"/>
    <property type="match status" value="1"/>
</dbReference>
<keyword evidence="4 7" id="KW-0067">ATP-binding</keyword>
<evidence type="ECO:0000256" key="1">
    <source>
        <dbReference type="ARBA" id="ARBA00007894"/>
    </source>
</evidence>
<dbReference type="GO" id="GO:0000049">
    <property type="term" value="F:tRNA binding"/>
    <property type="evidence" value="ECO:0007669"/>
    <property type="project" value="InterPro"/>
</dbReference>
<accession>A0A1M6KGT4</accession>
<evidence type="ECO:0000256" key="6">
    <source>
        <dbReference type="ARBA" id="ARBA00023146"/>
    </source>
</evidence>
<comment type="catalytic activity">
    <reaction evidence="7">
        <text>tRNA(Glu) + L-glutamate + ATP = L-glutamyl-tRNA(Glu) + AMP + diphosphate</text>
        <dbReference type="Rhea" id="RHEA:23540"/>
        <dbReference type="Rhea" id="RHEA-COMP:9663"/>
        <dbReference type="Rhea" id="RHEA-COMP:9680"/>
        <dbReference type="ChEBI" id="CHEBI:29985"/>
        <dbReference type="ChEBI" id="CHEBI:30616"/>
        <dbReference type="ChEBI" id="CHEBI:33019"/>
        <dbReference type="ChEBI" id="CHEBI:78442"/>
        <dbReference type="ChEBI" id="CHEBI:78520"/>
        <dbReference type="ChEBI" id="CHEBI:456215"/>
        <dbReference type="EC" id="6.1.1.17"/>
    </reaction>
</comment>
<dbReference type="STRING" id="1121476.SAMN02745751_02884"/>
<evidence type="ECO:0000256" key="7">
    <source>
        <dbReference type="HAMAP-Rule" id="MF_00022"/>
    </source>
</evidence>
<evidence type="ECO:0000313" key="11">
    <source>
        <dbReference type="Proteomes" id="UP000184052"/>
    </source>
</evidence>
<keyword evidence="3 7" id="KW-0547">Nucleotide-binding</keyword>
<reference evidence="10 11" key="1">
    <citation type="submission" date="2016-11" db="EMBL/GenBank/DDBJ databases">
        <authorList>
            <person name="Jaros S."/>
            <person name="Januszkiewicz K."/>
            <person name="Wedrychowicz H."/>
        </authorList>
    </citation>
    <scope>NUCLEOTIDE SEQUENCE [LARGE SCALE GENOMIC DNA]</scope>
    <source>
        <strain evidence="10 11">DSM 17477</strain>
    </source>
</reference>
<evidence type="ECO:0000256" key="5">
    <source>
        <dbReference type="ARBA" id="ARBA00022917"/>
    </source>
</evidence>
<gene>
    <name evidence="7" type="primary">gltX</name>
    <name evidence="10" type="ORF">SAMN02745751_02884</name>
</gene>
<dbReference type="GO" id="GO:0008270">
    <property type="term" value="F:zinc ion binding"/>
    <property type="evidence" value="ECO:0007669"/>
    <property type="project" value="InterPro"/>
</dbReference>
<feature type="binding site" evidence="7">
    <location>
        <position position="260"/>
    </location>
    <ligand>
        <name>ATP</name>
        <dbReference type="ChEBI" id="CHEBI:30616"/>
    </ligand>
</feature>
<dbReference type="InterPro" id="IPR049940">
    <property type="entry name" value="GluQ/Sye"/>
</dbReference>
<feature type="short sequence motif" description="'KMSKS' region" evidence="7">
    <location>
        <begin position="257"/>
        <end position="261"/>
    </location>
</feature>
<dbReference type="OrthoDB" id="9807503at2"/>
<dbReference type="PRINTS" id="PR00987">
    <property type="entry name" value="TRNASYNTHGLU"/>
</dbReference>
<dbReference type="InterPro" id="IPR020751">
    <property type="entry name" value="aa-tRNA-synth_I_codon-bd_sub2"/>
</dbReference>
<proteinExistence type="inferred from homology"/>
<keyword evidence="5 7" id="KW-0648">Protein biosynthesis</keyword>
<dbReference type="EC" id="6.1.1.17" evidence="7"/>
<evidence type="ECO:0000313" key="10">
    <source>
        <dbReference type="EMBL" id="SHJ58082.1"/>
    </source>
</evidence>
<dbReference type="HAMAP" id="MF_00022">
    <property type="entry name" value="Glu_tRNA_synth_type1"/>
    <property type="match status" value="1"/>
</dbReference>
<dbReference type="InterPro" id="IPR004527">
    <property type="entry name" value="Glu-tRNA-ligase_bac/mito"/>
</dbReference>
<dbReference type="Pfam" id="PF19269">
    <property type="entry name" value="Anticodon_2"/>
    <property type="match status" value="1"/>
</dbReference>
<keyword evidence="11" id="KW-1185">Reference proteome</keyword>
<dbReference type="NCBIfam" id="TIGR00464">
    <property type="entry name" value="gltX_bact"/>
    <property type="match status" value="1"/>
</dbReference>
<keyword evidence="6 7" id="KW-0030">Aminoacyl-tRNA synthetase</keyword>
<dbReference type="SUPFAM" id="SSF48163">
    <property type="entry name" value="An anticodon-binding domain of class I aminoacyl-tRNA synthetases"/>
    <property type="match status" value="1"/>
</dbReference>
<evidence type="ECO:0000259" key="8">
    <source>
        <dbReference type="Pfam" id="PF00749"/>
    </source>
</evidence>
<dbReference type="InterPro" id="IPR020058">
    <property type="entry name" value="Glu/Gln-tRNA-synth_Ib_cat-dom"/>
</dbReference>
<name>A0A1M6KGT4_9FIRM</name>
<evidence type="ECO:0000256" key="4">
    <source>
        <dbReference type="ARBA" id="ARBA00022840"/>
    </source>
</evidence>
<dbReference type="InterPro" id="IPR045462">
    <property type="entry name" value="aa-tRNA-synth_I_cd-bd"/>
</dbReference>
<comment type="function">
    <text evidence="7">Catalyzes the attachment of glutamate to tRNA(Glu) in a two-step reaction: glutamate is first activated by ATP to form Glu-AMP and then transferred to the acceptor end of tRNA(Glu).</text>
</comment>
<dbReference type="GO" id="GO:0004818">
    <property type="term" value="F:glutamate-tRNA ligase activity"/>
    <property type="evidence" value="ECO:0007669"/>
    <property type="project" value="UniProtKB-UniRule"/>
</dbReference>
<evidence type="ECO:0000256" key="3">
    <source>
        <dbReference type="ARBA" id="ARBA00022741"/>
    </source>
</evidence>
<feature type="domain" description="Glutamyl/glutaminyl-tRNA synthetase class Ib catalytic" evidence="8">
    <location>
        <begin position="3"/>
        <end position="326"/>
    </location>
</feature>
<dbReference type="GO" id="GO:0005737">
    <property type="term" value="C:cytoplasm"/>
    <property type="evidence" value="ECO:0007669"/>
    <property type="project" value="UniProtKB-SubCell"/>
</dbReference>
<dbReference type="PANTHER" id="PTHR43311:SF2">
    <property type="entry name" value="GLUTAMATE--TRNA LIGASE, MITOCHONDRIAL-RELATED"/>
    <property type="match status" value="1"/>
</dbReference>
<keyword evidence="7" id="KW-0963">Cytoplasm</keyword>
<dbReference type="InterPro" id="IPR000924">
    <property type="entry name" value="Glu/Gln-tRNA-synth"/>
</dbReference>
<dbReference type="SUPFAM" id="SSF52374">
    <property type="entry name" value="Nucleotidylyl transferase"/>
    <property type="match status" value="1"/>
</dbReference>
<feature type="short sequence motif" description="'HIGH' region" evidence="7">
    <location>
        <begin position="9"/>
        <end position="19"/>
    </location>
</feature>
<dbReference type="GO" id="GO:0005524">
    <property type="term" value="F:ATP binding"/>
    <property type="evidence" value="ECO:0007669"/>
    <property type="project" value="UniProtKB-UniRule"/>
</dbReference>
<evidence type="ECO:0000256" key="2">
    <source>
        <dbReference type="ARBA" id="ARBA00022598"/>
    </source>
</evidence>
<comment type="caution">
    <text evidence="7">Lacks conserved residue(s) required for the propagation of feature annotation.</text>
</comment>